<evidence type="ECO:0000256" key="3">
    <source>
        <dbReference type="ARBA" id="ARBA00022927"/>
    </source>
</evidence>
<dbReference type="GO" id="GO:0019905">
    <property type="term" value="F:syntaxin binding"/>
    <property type="evidence" value="ECO:0007669"/>
    <property type="project" value="UniProtKB-ARBA"/>
</dbReference>
<keyword evidence="3" id="KW-0653">Protein transport</keyword>
<gene>
    <name evidence="4" type="primary">Stxbp1</name>
</gene>
<protein>
    <submittedName>
        <fullName evidence="4">Syntaxin-binding protein 1-like</fullName>
    </submittedName>
</protein>
<dbReference type="PANTHER" id="PTHR11679">
    <property type="entry name" value="VESICLE PROTEIN SORTING-ASSOCIATED"/>
    <property type="match status" value="1"/>
</dbReference>
<accession>A0A6F9DUI9</accession>
<dbReference type="FunFam" id="3.90.830.10:FF:000001">
    <property type="entry name" value="syntaxin-binding protein 1 isoform X2"/>
    <property type="match status" value="1"/>
</dbReference>
<organism evidence="4">
    <name type="scientific">Phallusia mammillata</name>
    <dbReference type="NCBI Taxonomy" id="59560"/>
    <lineage>
        <taxon>Eukaryota</taxon>
        <taxon>Metazoa</taxon>
        <taxon>Chordata</taxon>
        <taxon>Tunicata</taxon>
        <taxon>Ascidiacea</taxon>
        <taxon>Phlebobranchia</taxon>
        <taxon>Ascidiidae</taxon>
        <taxon>Phallusia</taxon>
    </lineage>
</organism>
<dbReference type="InterPro" id="IPR001619">
    <property type="entry name" value="Sec1-like"/>
</dbReference>
<dbReference type="AlphaFoldDB" id="A0A6F9DUI9"/>
<dbReference type="SUPFAM" id="SSF56815">
    <property type="entry name" value="Sec1/munc18-like (SM) proteins"/>
    <property type="match status" value="1"/>
</dbReference>
<dbReference type="GO" id="GO:0015031">
    <property type="term" value="P:protein transport"/>
    <property type="evidence" value="ECO:0007669"/>
    <property type="project" value="UniProtKB-KW"/>
</dbReference>
<comment type="similarity">
    <text evidence="1">Belongs to the STXBP/unc-18/SEC1 family.</text>
</comment>
<dbReference type="GO" id="GO:0016192">
    <property type="term" value="P:vesicle-mediated transport"/>
    <property type="evidence" value="ECO:0007669"/>
    <property type="project" value="InterPro"/>
</dbReference>
<dbReference type="Pfam" id="PF00995">
    <property type="entry name" value="Sec1"/>
    <property type="match status" value="1"/>
</dbReference>
<dbReference type="InterPro" id="IPR036045">
    <property type="entry name" value="Sec1-like_sf"/>
</dbReference>
<dbReference type="InterPro" id="IPR043154">
    <property type="entry name" value="Sec-1-like_dom1"/>
</dbReference>
<name>A0A6F9DUI9_9ASCI</name>
<evidence type="ECO:0000256" key="2">
    <source>
        <dbReference type="ARBA" id="ARBA00022448"/>
    </source>
</evidence>
<dbReference type="Gene3D" id="3.90.830.10">
    <property type="entry name" value="Syntaxin Binding Protein 1, Chain A, domain 2"/>
    <property type="match status" value="1"/>
</dbReference>
<dbReference type="InterPro" id="IPR027482">
    <property type="entry name" value="Sec1-like_dom2"/>
</dbReference>
<dbReference type="EMBL" id="LR790818">
    <property type="protein sequence ID" value="CAB3266680.1"/>
    <property type="molecule type" value="mRNA"/>
</dbReference>
<evidence type="ECO:0000256" key="1">
    <source>
        <dbReference type="ARBA" id="ARBA00009884"/>
    </source>
</evidence>
<reference evidence="4" key="1">
    <citation type="submission" date="2020-04" db="EMBL/GenBank/DDBJ databases">
        <authorList>
            <person name="Neveu A P."/>
        </authorList>
    </citation>
    <scope>NUCLEOTIDE SEQUENCE</scope>
    <source>
        <tissue evidence="4">Whole embryo</tissue>
    </source>
</reference>
<dbReference type="InterPro" id="IPR043127">
    <property type="entry name" value="Sec-1-like_dom3a"/>
</dbReference>
<evidence type="ECO:0000313" key="4">
    <source>
        <dbReference type="EMBL" id="CAB3266680.1"/>
    </source>
</evidence>
<keyword evidence="2" id="KW-0813">Transport</keyword>
<sequence length="598" mass="68643">MALKALIGENLYFTFSGIMEDVIKQANNKAKWKILVLDRLSVRIISSCCKMKDIIDEGITLVEDLNKSRQPMPTFEVVYFITPCKDSVDKMIDDFPDDERKYKYVHIFFTDSCPDPLFKQICQSPISKFIKTLKEVNIAFLPYESQVFTLDCPDSFEHIYSPNHSTKHDKTLERVAEQLSTLCAVLGEYPSIRYRQEGERSMILSQLLQSKLDAFKADNPTMGEGPDKSRSQLIILDRGFDPVSVLLHELTYQAMVQDLLPIANDVYKYENQQGGQPEKEVLLDEDDDLWVQLRHKHIAVVSQEVTKHLKNFAKEKRMDSGQEKTTMRDLSNMLKKMPQYQKELSKYSTHLHMAEDCMKQYSDNVDKLCKVEQDLAMGTDAKGNTIKEPMKNVVPLLLDQNVLPSDKIRIILLYIVLKNGIPEDNLKKLIHHAQILPSQEASIRNMQYLGVNIVNNDGRKRSGPKFERREHEATYQLSRWTPMVKDVMEMAIEDKLDQKIFPFLSGRGASSGSTAVRSARYHWHKGKGTSDYKSGPRLIIFIIGGMSWSEIRTAYEVTNKFAAKGDKWEVLMGSTHTWHPNNLLVDLENLTETASEEQ</sequence>
<dbReference type="PIRSF" id="PIRSF005715">
    <property type="entry name" value="VPS45_Sec1"/>
    <property type="match status" value="1"/>
</dbReference>
<dbReference type="Gene3D" id="3.40.50.1910">
    <property type="match status" value="1"/>
</dbReference>
<dbReference type="Gene3D" id="1.25.40.60">
    <property type="match status" value="1"/>
</dbReference>
<proteinExistence type="evidence at transcript level"/>
<dbReference type="FunFam" id="3.40.50.2060:FF:000001">
    <property type="entry name" value="syntaxin-binding protein 1 isoform X2"/>
    <property type="match status" value="1"/>
</dbReference>
<dbReference type="Gene3D" id="3.40.50.2060">
    <property type="match status" value="1"/>
</dbReference>